<keyword evidence="3" id="KW-1185">Reference proteome</keyword>
<dbReference type="EMBL" id="OX459945">
    <property type="protein sequence ID" value="CAI9179781.1"/>
    <property type="molecule type" value="Genomic_DNA"/>
</dbReference>
<name>A0ABN9A358_RANTA</name>
<dbReference type="Proteomes" id="UP001176941">
    <property type="component" value="Chromosome 9"/>
</dbReference>
<reference evidence="2" key="1">
    <citation type="submission" date="2023-04" db="EMBL/GenBank/DDBJ databases">
        <authorList>
            <consortium name="ELIXIR-Norway"/>
        </authorList>
    </citation>
    <scope>NUCLEOTIDE SEQUENCE [LARGE SCALE GENOMIC DNA]</scope>
</reference>
<evidence type="ECO:0000313" key="2">
    <source>
        <dbReference type="EMBL" id="CAI9179781.1"/>
    </source>
</evidence>
<proteinExistence type="predicted"/>
<accession>A0ABN9A358</accession>
<evidence type="ECO:0000256" key="1">
    <source>
        <dbReference type="SAM" id="MobiDB-lite"/>
    </source>
</evidence>
<feature type="compositionally biased region" description="Gly residues" evidence="1">
    <location>
        <begin position="1"/>
        <end position="36"/>
    </location>
</feature>
<protein>
    <submittedName>
        <fullName evidence="2">Uncharacterized protein</fullName>
    </submittedName>
</protein>
<gene>
    <name evidence="2" type="ORF">MRATA1EN1_LOCUS28743</name>
</gene>
<sequence length="125" mass="12264">MCGLSAGKGRGGATEAWAGGGGAGGRAESGAAGRGPAGTDLPVSWDGLVAGPSLLQLAGVWGGVMHAQSLSIVRVVRDLASDRVLPVASFPSPEAPFSGVELRCAASLSSPRTESKGHILSVSAV</sequence>
<evidence type="ECO:0000313" key="3">
    <source>
        <dbReference type="Proteomes" id="UP001176941"/>
    </source>
</evidence>
<organism evidence="2 3">
    <name type="scientific">Rangifer tarandus platyrhynchus</name>
    <name type="common">Svalbard reindeer</name>
    <dbReference type="NCBI Taxonomy" id="3082113"/>
    <lineage>
        <taxon>Eukaryota</taxon>
        <taxon>Metazoa</taxon>
        <taxon>Chordata</taxon>
        <taxon>Craniata</taxon>
        <taxon>Vertebrata</taxon>
        <taxon>Euteleostomi</taxon>
        <taxon>Mammalia</taxon>
        <taxon>Eutheria</taxon>
        <taxon>Laurasiatheria</taxon>
        <taxon>Artiodactyla</taxon>
        <taxon>Ruminantia</taxon>
        <taxon>Pecora</taxon>
        <taxon>Cervidae</taxon>
        <taxon>Odocoileinae</taxon>
        <taxon>Rangifer</taxon>
    </lineage>
</organism>
<feature type="region of interest" description="Disordered" evidence="1">
    <location>
        <begin position="1"/>
        <end position="38"/>
    </location>
</feature>